<dbReference type="Pfam" id="PF06464">
    <property type="entry name" value="DMAP_binding"/>
    <property type="match status" value="1"/>
</dbReference>
<sequence length="129" mass="14591">MADLEIDPSHLPEDVREKLAELDLELSEGDITQKGYEKKRTRLLAPYNKQPAQGAGPSAPSPSTAAHRRAQRRLTREDNRYHSEIRTEAVMQALAMHNKKVPVMPLPSKRTSVNYPGQQQRRTERHGTG</sequence>
<evidence type="ECO:0000259" key="2">
    <source>
        <dbReference type="PROSITE" id="PS51912"/>
    </source>
</evidence>
<dbReference type="PROSITE" id="PS51912">
    <property type="entry name" value="DMAP1_BIND"/>
    <property type="match status" value="1"/>
</dbReference>
<evidence type="ECO:0000313" key="4">
    <source>
        <dbReference type="Proteomes" id="UP001347796"/>
    </source>
</evidence>
<comment type="caution">
    <text evidence="3">The sequence shown here is derived from an EMBL/GenBank/DDBJ whole genome shotgun (WGS) entry which is preliminary data.</text>
</comment>
<feature type="region of interest" description="Disordered" evidence="1">
    <location>
        <begin position="44"/>
        <end position="84"/>
    </location>
</feature>
<feature type="compositionally biased region" description="Basic and acidic residues" evidence="1">
    <location>
        <begin position="74"/>
        <end position="84"/>
    </location>
</feature>
<accession>A0AAN8IUU3</accession>
<keyword evidence="4" id="KW-1185">Reference proteome</keyword>
<evidence type="ECO:0000313" key="3">
    <source>
        <dbReference type="EMBL" id="KAK6165360.1"/>
    </source>
</evidence>
<dbReference type="EMBL" id="JAZGQO010000021">
    <property type="protein sequence ID" value="KAK6165360.1"/>
    <property type="molecule type" value="Genomic_DNA"/>
</dbReference>
<feature type="compositionally biased region" description="Low complexity" evidence="1">
    <location>
        <begin position="50"/>
        <end position="65"/>
    </location>
</feature>
<dbReference type="InterPro" id="IPR010506">
    <property type="entry name" value="DMAP1-bd"/>
</dbReference>
<proteinExistence type="predicted"/>
<feature type="domain" description="DMAP1-binding" evidence="2">
    <location>
        <begin position="7"/>
        <end position="118"/>
    </location>
</feature>
<dbReference type="SMART" id="SM01137">
    <property type="entry name" value="DMAP_binding"/>
    <property type="match status" value="1"/>
</dbReference>
<dbReference type="AlphaFoldDB" id="A0AAN8IUU3"/>
<gene>
    <name evidence="3" type="ORF">SNE40_022301</name>
</gene>
<evidence type="ECO:0000256" key="1">
    <source>
        <dbReference type="SAM" id="MobiDB-lite"/>
    </source>
</evidence>
<organism evidence="3 4">
    <name type="scientific">Patella caerulea</name>
    <name type="common">Rayed Mediterranean limpet</name>
    <dbReference type="NCBI Taxonomy" id="87958"/>
    <lineage>
        <taxon>Eukaryota</taxon>
        <taxon>Metazoa</taxon>
        <taxon>Spiralia</taxon>
        <taxon>Lophotrochozoa</taxon>
        <taxon>Mollusca</taxon>
        <taxon>Gastropoda</taxon>
        <taxon>Patellogastropoda</taxon>
        <taxon>Patelloidea</taxon>
        <taxon>Patellidae</taxon>
        <taxon>Patella</taxon>
    </lineage>
</organism>
<feature type="region of interest" description="Disordered" evidence="1">
    <location>
        <begin position="100"/>
        <end position="129"/>
    </location>
</feature>
<feature type="compositionally biased region" description="Polar residues" evidence="1">
    <location>
        <begin position="109"/>
        <end position="120"/>
    </location>
</feature>
<reference evidence="3 4" key="1">
    <citation type="submission" date="2024-01" db="EMBL/GenBank/DDBJ databases">
        <title>The genome of the rayed Mediterranean limpet Patella caerulea (Linnaeus, 1758).</title>
        <authorList>
            <person name="Anh-Thu Weber A."/>
            <person name="Halstead-Nussloch G."/>
        </authorList>
    </citation>
    <scope>NUCLEOTIDE SEQUENCE [LARGE SCALE GENOMIC DNA]</scope>
    <source>
        <strain evidence="3">AATW-2023a</strain>
        <tissue evidence="3">Whole specimen</tissue>
    </source>
</reference>
<name>A0AAN8IUU3_PATCE</name>
<dbReference type="Proteomes" id="UP001347796">
    <property type="component" value="Unassembled WGS sequence"/>
</dbReference>
<protein>
    <recommendedName>
        <fullName evidence="2">DMAP1-binding domain-containing protein</fullName>
    </recommendedName>
</protein>